<feature type="transmembrane region" description="Helical" evidence="1">
    <location>
        <begin position="20"/>
        <end position="42"/>
    </location>
</feature>
<organism evidence="2 3">
    <name type="scientific">Candidatus Wolfebacteria bacterium GW2011_GWA2_47_9b</name>
    <dbReference type="NCBI Taxonomy" id="1619005"/>
    <lineage>
        <taxon>Bacteria</taxon>
        <taxon>Candidatus Wolfeibacteriota</taxon>
    </lineage>
</organism>
<gene>
    <name evidence="2" type="ORF">UY19_C0004G0034</name>
</gene>
<reference evidence="2 3" key="1">
    <citation type="journal article" date="2015" name="Nature">
        <title>rRNA introns, odd ribosomes, and small enigmatic genomes across a large radiation of phyla.</title>
        <authorList>
            <person name="Brown C.T."/>
            <person name="Hug L.A."/>
            <person name="Thomas B.C."/>
            <person name="Sharon I."/>
            <person name="Castelle C.J."/>
            <person name="Singh A."/>
            <person name="Wilkins M.J."/>
            <person name="Williams K.H."/>
            <person name="Banfield J.F."/>
        </authorList>
    </citation>
    <scope>NUCLEOTIDE SEQUENCE [LARGE SCALE GENOMIC DNA]</scope>
</reference>
<evidence type="ECO:0000256" key="1">
    <source>
        <dbReference type="SAM" id="Phobius"/>
    </source>
</evidence>
<dbReference type="EMBL" id="LCPB01000004">
    <property type="protein sequence ID" value="KKU90320.1"/>
    <property type="molecule type" value="Genomic_DNA"/>
</dbReference>
<dbReference type="SUPFAM" id="SSF82171">
    <property type="entry name" value="DPP6 N-terminal domain-like"/>
    <property type="match status" value="1"/>
</dbReference>
<proteinExistence type="predicted"/>
<dbReference type="Gene3D" id="2.60.40.1120">
    <property type="entry name" value="Carboxypeptidase-like, regulatory domain"/>
    <property type="match status" value="1"/>
</dbReference>
<dbReference type="Proteomes" id="UP000033882">
    <property type="component" value="Unassembled WGS sequence"/>
</dbReference>
<dbReference type="AlphaFoldDB" id="A0A0G1X7G4"/>
<keyword evidence="1" id="KW-1133">Transmembrane helix</keyword>
<accession>A0A0G1X7G4</accession>
<evidence type="ECO:0008006" key="4">
    <source>
        <dbReference type="Google" id="ProtNLM"/>
    </source>
</evidence>
<name>A0A0G1X7G4_9BACT</name>
<comment type="caution">
    <text evidence="2">The sequence shown here is derived from an EMBL/GenBank/DDBJ whole genome shotgun (WGS) entry which is preliminary data.</text>
</comment>
<sequence length="437" mass="49763">MEFAKYETFYIMPHKTRLILFYTFVILFIALGGIVLAYSYGWRIDFETGKVQKIGAIYVKANVRDVTIKINNKEYKDESGILQSGTLISNLLPKTYRIEVTKDGYLPYHKTLTVQPALVEELLNVQLIPTTFEPTVIAPTKGTTFIDATESADRMILKDTSTGIHYLHTKTNASSTVNLTMAVSNAKRGQKIKRIAFIPFKPTQFVIEDATGFKLFDSEKKTIETLYKGSIVAWTMRDSTMIVVETNTKTRAQEIFTFSLIFKTKTSLNDLNTEIPKTTYLTQIDATSNLATIAFSDVENGLFLFTPKEKKLKHIAENIHSFTFSPDNKKLLIKPNSGNPSVLFIEDFDGDIRKKEGDMITIALPQTDTVKTIEWYGDSYHLLVEHPSKLVITELDDRTPLNIFPLASNFIDYRYSAKEKTVYYTHAKELLSIRIER</sequence>
<protein>
    <recommendedName>
        <fullName evidence="4">PEGA domain-containing protein</fullName>
    </recommendedName>
</protein>
<evidence type="ECO:0000313" key="2">
    <source>
        <dbReference type="EMBL" id="KKU90320.1"/>
    </source>
</evidence>
<keyword evidence="1" id="KW-0812">Transmembrane</keyword>
<evidence type="ECO:0000313" key="3">
    <source>
        <dbReference type="Proteomes" id="UP000033882"/>
    </source>
</evidence>
<keyword evidence="1" id="KW-0472">Membrane</keyword>